<dbReference type="SUPFAM" id="SSF50156">
    <property type="entry name" value="PDZ domain-like"/>
    <property type="match status" value="1"/>
</dbReference>
<dbReference type="EMBL" id="FQYR01000003">
    <property type="protein sequence ID" value="SHJ26699.1"/>
    <property type="molecule type" value="Genomic_DNA"/>
</dbReference>
<evidence type="ECO:0000256" key="3">
    <source>
        <dbReference type="ARBA" id="ARBA00022801"/>
    </source>
</evidence>
<dbReference type="Proteomes" id="UP000184510">
    <property type="component" value="Unassembled WGS sequence"/>
</dbReference>
<evidence type="ECO:0000313" key="5">
    <source>
        <dbReference type="EMBL" id="SHJ26699.1"/>
    </source>
</evidence>
<dbReference type="InterPro" id="IPR001940">
    <property type="entry name" value="Peptidase_S1C"/>
</dbReference>
<organism evidence="5 6">
    <name type="scientific">Rubritalea squalenifaciens DSM 18772</name>
    <dbReference type="NCBI Taxonomy" id="1123071"/>
    <lineage>
        <taxon>Bacteria</taxon>
        <taxon>Pseudomonadati</taxon>
        <taxon>Verrucomicrobiota</taxon>
        <taxon>Verrucomicrobiia</taxon>
        <taxon>Verrucomicrobiales</taxon>
        <taxon>Rubritaleaceae</taxon>
        <taxon>Rubritalea</taxon>
    </lineage>
</organism>
<dbReference type="RefSeq" id="WP_159434860.1">
    <property type="nucleotide sequence ID" value="NZ_FQYR01000003.1"/>
</dbReference>
<dbReference type="PANTHER" id="PTHR22939">
    <property type="entry name" value="SERINE PROTEASE FAMILY S1C HTRA-RELATED"/>
    <property type="match status" value="1"/>
</dbReference>
<dbReference type="Gene3D" id="2.30.42.10">
    <property type="match status" value="1"/>
</dbReference>
<evidence type="ECO:0000313" key="6">
    <source>
        <dbReference type="Proteomes" id="UP000184510"/>
    </source>
</evidence>
<comment type="similarity">
    <text evidence="1">Belongs to the peptidase S1C family.</text>
</comment>
<dbReference type="AlphaFoldDB" id="A0A1M6HWS2"/>
<protein>
    <submittedName>
        <fullName evidence="5">Serine protease Do</fullName>
    </submittedName>
</protein>
<name>A0A1M6HWS2_9BACT</name>
<sequence length="321" mass="34157">MISLQLVTVSYAQDSVSEIHSLQDLKSLEQEIQSVVAKVQPATVSLAANRTGAWGSGVVVSEDGLILTAAHVVQGTPEMIVIFPDGTEKEGKVLGANRTKDIAMVQITQPGSYPFAKTGNSDELKVGNFVVAMGHAGGYDALRKPPVRFGRIVSRNPNGFISSDCTLIGGDSGGPLFDMKGNVVGINSSIGYDFKANNHAGISGLLADWDRLKKGDTWGDLRANPLANPDSPVMGFSIGGELDGGIMAEAILPDGPADLAGMKPNDVIRAINGQRVKSGKALLIELNRYRPGQTIKVRVKRGNESRDLDLKLVKRGDFYTE</sequence>
<reference evidence="5 6" key="1">
    <citation type="submission" date="2016-11" db="EMBL/GenBank/DDBJ databases">
        <authorList>
            <person name="Jaros S."/>
            <person name="Januszkiewicz K."/>
            <person name="Wedrychowicz H."/>
        </authorList>
    </citation>
    <scope>NUCLEOTIDE SEQUENCE [LARGE SCALE GENOMIC DNA]</scope>
    <source>
        <strain evidence="5 6">DSM 18772</strain>
    </source>
</reference>
<dbReference type="PROSITE" id="PS50106">
    <property type="entry name" value="PDZ"/>
    <property type="match status" value="1"/>
</dbReference>
<keyword evidence="2 5" id="KW-0645">Protease</keyword>
<dbReference type="SUPFAM" id="SSF50494">
    <property type="entry name" value="Trypsin-like serine proteases"/>
    <property type="match status" value="1"/>
</dbReference>
<dbReference type="InterPro" id="IPR009003">
    <property type="entry name" value="Peptidase_S1_PA"/>
</dbReference>
<dbReference type="SMART" id="SM00228">
    <property type="entry name" value="PDZ"/>
    <property type="match status" value="1"/>
</dbReference>
<keyword evidence="6" id="KW-1185">Reference proteome</keyword>
<evidence type="ECO:0000256" key="2">
    <source>
        <dbReference type="ARBA" id="ARBA00022670"/>
    </source>
</evidence>
<dbReference type="Pfam" id="PF13180">
    <property type="entry name" value="PDZ_2"/>
    <property type="match status" value="1"/>
</dbReference>
<dbReference type="GO" id="GO:0004252">
    <property type="term" value="F:serine-type endopeptidase activity"/>
    <property type="evidence" value="ECO:0007669"/>
    <property type="project" value="InterPro"/>
</dbReference>
<dbReference type="InParanoid" id="A0A1M6HWS2"/>
<dbReference type="PANTHER" id="PTHR22939:SF129">
    <property type="entry name" value="SERINE PROTEASE HTRA2, MITOCHONDRIAL"/>
    <property type="match status" value="1"/>
</dbReference>
<feature type="domain" description="PDZ" evidence="4">
    <location>
        <begin position="234"/>
        <end position="278"/>
    </location>
</feature>
<dbReference type="OrthoDB" id="189537at2"/>
<dbReference type="STRING" id="1123071.SAMN02745181_1602"/>
<proteinExistence type="inferred from homology"/>
<keyword evidence="3" id="KW-0378">Hydrolase</keyword>
<dbReference type="Pfam" id="PF13365">
    <property type="entry name" value="Trypsin_2"/>
    <property type="match status" value="1"/>
</dbReference>
<gene>
    <name evidence="5" type="ORF">SAMN02745181_1602</name>
</gene>
<dbReference type="PRINTS" id="PR00834">
    <property type="entry name" value="PROTEASES2C"/>
</dbReference>
<dbReference type="InterPro" id="IPR001478">
    <property type="entry name" value="PDZ"/>
</dbReference>
<dbReference type="GO" id="GO:0006508">
    <property type="term" value="P:proteolysis"/>
    <property type="evidence" value="ECO:0007669"/>
    <property type="project" value="UniProtKB-KW"/>
</dbReference>
<dbReference type="InterPro" id="IPR036034">
    <property type="entry name" value="PDZ_sf"/>
</dbReference>
<evidence type="ECO:0000256" key="1">
    <source>
        <dbReference type="ARBA" id="ARBA00010541"/>
    </source>
</evidence>
<evidence type="ECO:0000259" key="4">
    <source>
        <dbReference type="PROSITE" id="PS50106"/>
    </source>
</evidence>
<dbReference type="Gene3D" id="2.40.10.120">
    <property type="match status" value="1"/>
</dbReference>
<accession>A0A1M6HWS2</accession>